<evidence type="ECO:0000313" key="2">
    <source>
        <dbReference type="EMBL" id="ADP31340.1"/>
    </source>
</evidence>
<gene>
    <name evidence="2" type="ordered locus">BATR1942_01910</name>
</gene>
<dbReference type="InterPro" id="IPR025572">
    <property type="entry name" value="YgaB"/>
</dbReference>
<sequence length="86" mass="10294">MSEFEKLVSEQMKIMDKLLDLQAELDRCKQVESELRHLERDARLHTIQEEIAIKRKDLADIQSVFQKQTEQVIRSYRRSEKPSSYV</sequence>
<keyword evidence="1" id="KW-0175">Coiled coil</keyword>
<organism evidence="2 3">
    <name type="scientific">Bacillus atrophaeus (strain 1942)</name>
    <dbReference type="NCBI Taxonomy" id="720555"/>
    <lineage>
        <taxon>Bacteria</taxon>
        <taxon>Bacillati</taxon>
        <taxon>Bacillota</taxon>
        <taxon>Bacilli</taxon>
        <taxon>Bacillales</taxon>
        <taxon>Bacillaceae</taxon>
        <taxon>Bacillus</taxon>
    </lineage>
</organism>
<feature type="coiled-coil region" evidence="1">
    <location>
        <begin position="21"/>
        <end position="48"/>
    </location>
</feature>
<dbReference type="Proteomes" id="UP000006867">
    <property type="component" value="Chromosome"/>
</dbReference>
<dbReference type="RefSeq" id="WP_004430620.1">
    <property type="nucleotide sequence ID" value="NC_014639.1"/>
</dbReference>
<dbReference type="EMBL" id="CP002207">
    <property type="protein sequence ID" value="ADP31340.1"/>
    <property type="molecule type" value="Genomic_DNA"/>
</dbReference>
<proteinExistence type="predicted"/>
<keyword evidence="3" id="KW-1185">Reference proteome</keyword>
<evidence type="ECO:0008006" key="4">
    <source>
        <dbReference type="Google" id="ProtNLM"/>
    </source>
</evidence>
<evidence type="ECO:0000313" key="3">
    <source>
        <dbReference type="Proteomes" id="UP000006867"/>
    </source>
</evidence>
<dbReference type="Pfam" id="PF14182">
    <property type="entry name" value="YgaB"/>
    <property type="match status" value="1"/>
</dbReference>
<reference evidence="2 3" key="1">
    <citation type="journal article" date="2011" name="Front. Microbiol.">
        <title>Genomic signatures of strain selection and enhancement in Bacillus atrophaeus var. globigii, a historical biowarfare simulant.</title>
        <authorList>
            <person name="Gibbons H.S."/>
            <person name="Broomall S.M."/>
            <person name="McNew L.A."/>
            <person name="Daligault H."/>
            <person name="Chapman C."/>
            <person name="Bruce D."/>
            <person name="Karavis M."/>
            <person name="Krepps M."/>
            <person name="McGregor P.A."/>
            <person name="Hong C."/>
            <person name="Park K.H."/>
            <person name="Akmal A."/>
            <person name="Feldman A."/>
            <person name="Lin J.S."/>
            <person name="Chang W.E."/>
            <person name="Higgs B.W."/>
            <person name="Demirev P."/>
            <person name="Lindquist J."/>
            <person name="Liem A."/>
            <person name="Fochler E."/>
            <person name="Read T.D."/>
            <person name="Tapia R."/>
            <person name="Johnson S."/>
            <person name="Bishop-Lilly K.A."/>
            <person name="Detter C."/>
            <person name="Han C."/>
            <person name="Sozhamannan S."/>
            <person name="Rosenzweig C.N."/>
            <person name="Skowronski E.W."/>
        </authorList>
    </citation>
    <scope>NUCLEOTIDE SEQUENCE [LARGE SCALE GENOMIC DNA]</scope>
    <source>
        <strain evidence="2 3">1942</strain>
    </source>
</reference>
<accession>A0ABM5LU95</accession>
<evidence type="ECO:0000256" key="1">
    <source>
        <dbReference type="SAM" id="Coils"/>
    </source>
</evidence>
<name>A0ABM5LU95_BACA1</name>
<protein>
    <recommendedName>
        <fullName evidence="4">YgaB-like protein</fullName>
    </recommendedName>
</protein>